<evidence type="ECO:0000256" key="6">
    <source>
        <dbReference type="PIRSR" id="PIRSR606710-2"/>
    </source>
</evidence>
<dbReference type="InterPro" id="IPR006710">
    <property type="entry name" value="Glyco_hydro_43"/>
</dbReference>
<evidence type="ECO:0000313" key="10">
    <source>
        <dbReference type="Proteomes" id="UP000019151"/>
    </source>
</evidence>
<evidence type="ECO:0000256" key="5">
    <source>
        <dbReference type="PIRSR" id="PIRSR606710-1"/>
    </source>
</evidence>
<sequence length="314" mass="34880">MPGADPWIVRRGDTYYLVQSHGRAIWVYRSRDLTHPARDSVRIWSAPDTGWNRSNVWAPELHFIDGRWYVYYAAGRSGPPYLSQRAGVLESATDDPQGAYVDRGMLYTGDSVATGAHPYWAIDLTVGRVNGQLYAFWSGWTGDAATDKTPQHLYAARMTNPYTVATNRARISSPTAAWERGTELDLQEGPELLAHDGATFLVYSTRESWLRAYRLGQLRLRAADADPLDSASWAKSGPVFEGTDTVFGVGHASFTTSPDGREDWIAYHAKVSTTPGWNRVVRLQRFGWKPDGAPDFGTPVPDREPLPAPSGTCR</sequence>
<evidence type="ECO:0000256" key="1">
    <source>
        <dbReference type="ARBA" id="ARBA00009865"/>
    </source>
</evidence>
<dbReference type="PATRIC" id="fig|861299.3.peg.4516"/>
<dbReference type="InterPro" id="IPR023296">
    <property type="entry name" value="Glyco_hydro_beta-prop_sf"/>
</dbReference>
<feature type="active site" description="Proton donor" evidence="5">
    <location>
        <position position="188"/>
    </location>
</feature>
<dbReference type="SUPFAM" id="SSF75005">
    <property type="entry name" value="Arabinanase/levansucrase/invertase"/>
    <property type="match status" value="1"/>
</dbReference>
<dbReference type="HOGENOM" id="CLU_009397_2_2_0"/>
<keyword evidence="3 7" id="KW-0378">Hydrolase</keyword>
<keyword evidence="2" id="KW-0732">Signal</keyword>
<dbReference type="GO" id="GO:0004553">
    <property type="term" value="F:hydrolase activity, hydrolyzing O-glycosyl compounds"/>
    <property type="evidence" value="ECO:0007669"/>
    <property type="project" value="InterPro"/>
</dbReference>
<dbReference type="Pfam" id="PF04616">
    <property type="entry name" value="Glyco_hydro_43"/>
    <property type="match status" value="1"/>
</dbReference>
<feature type="site" description="Important for catalytic activity, responsible for pKa modulation of the active site Glu and correct orientation of both the proton donor and substrate" evidence="6">
    <location>
        <position position="123"/>
    </location>
</feature>
<dbReference type="PANTHER" id="PTHR43817">
    <property type="entry name" value="GLYCOSYL HYDROLASE"/>
    <property type="match status" value="1"/>
</dbReference>
<gene>
    <name evidence="9" type="ORF">J421_4461</name>
</gene>
<dbReference type="Gene3D" id="2.115.10.20">
    <property type="entry name" value="Glycosyl hydrolase domain, family 43"/>
    <property type="match status" value="1"/>
</dbReference>
<dbReference type="GO" id="GO:0005975">
    <property type="term" value="P:carbohydrate metabolic process"/>
    <property type="evidence" value="ECO:0007669"/>
    <property type="project" value="InterPro"/>
</dbReference>
<evidence type="ECO:0000313" key="9">
    <source>
        <dbReference type="EMBL" id="AHG91998.1"/>
    </source>
</evidence>
<reference evidence="9 10" key="1">
    <citation type="journal article" date="2014" name="Genome Announc.">
        <title>Genome Sequence and Methylome of Soil Bacterium Gemmatirosa kalamazoonensis KBS708T, a Member of the Rarely Cultivated Gemmatimonadetes Phylum.</title>
        <authorList>
            <person name="Debruyn J.M."/>
            <person name="Radosevich M."/>
            <person name="Wommack K.E."/>
            <person name="Polson S.W."/>
            <person name="Hauser L.J."/>
            <person name="Fawaz M.N."/>
            <person name="Korlach J."/>
            <person name="Tsai Y.C."/>
        </authorList>
    </citation>
    <scope>NUCLEOTIDE SEQUENCE [LARGE SCALE GENOMIC DNA]</scope>
    <source>
        <strain evidence="9 10">KBS708</strain>
    </source>
</reference>
<dbReference type="KEGG" id="gba:J421_4461"/>
<feature type="active site" description="Proton acceptor" evidence="5">
    <location>
        <position position="5"/>
    </location>
</feature>
<dbReference type="InParanoid" id="W0RQZ8"/>
<protein>
    <submittedName>
        <fullName evidence="9">Glycoside hydrolase family 43</fullName>
    </submittedName>
</protein>
<evidence type="ECO:0000256" key="2">
    <source>
        <dbReference type="ARBA" id="ARBA00022729"/>
    </source>
</evidence>
<evidence type="ECO:0000256" key="4">
    <source>
        <dbReference type="ARBA" id="ARBA00023295"/>
    </source>
</evidence>
<dbReference type="PANTHER" id="PTHR43817:SF1">
    <property type="entry name" value="HYDROLASE, FAMILY 43, PUTATIVE (AFU_ORTHOLOGUE AFUA_3G01660)-RELATED"/>
    <property type="match status" value="1"/>
</dbReference>
<dbReference type="Proteomes" id="UP000019151">
    <property type="component" value="Chromosome"/>
</dbReference>
<dbReference type="EMBL" id="CP007128">
    <property type="protein sequence ID" value="AHG91998.1"/>
    <property type="molecule type" value="Genomic_DNA"/>
</dbReference>
<dbReference type="eggNOG" id="COG3940">
    <property type="taxonomic scope" value="Bacteria"/>
</dbReference>
<organism evidence="9 10">
    <name type="scientific">Gemmatirosa kalamazoonensis</name>
    <dbReference type="NCBI Taxonomy" id="861299"/>
    <lineage>
        <taxon>Bacteria</taxon>
        <taxon>Pseudomonadati</taxon>
        <taxon>Gemmatimonadota</taxon>
        <taxon>Gemmatimonadia</taxon>
        <taxon>Gemmatimonadales</taxon>
        <taxon>Gemmatimonadaceae</taxon>
        <taxon>Gemmatirosa</taxon>
    </lineage>
</organism>
<keyword evidence="10" id="KW-1185">Reference proteome</keyword>
<proteinExistence type="inferred from homology"/>
<evidence type="ECO:0000256" key="3">
    <source>
        <dbReference type="ARBA" id="ARBA00022801"/>
    </source>
</evidence>
<comment type="similarity">
    <text evidence="1 7">Belongs to the glycosyl hydrolase 43 family.</text>
</comment>
<dbReference type="CDD" id="cd18820">
    <property type="entry name" value="GH43_LbAraf43-like"/>
    <property type="match status" value="1"/>
</dbReference>
<accession>W0RQZ8</accession>
<dbReference type="STRING" id="861299.J421_4461"/>
<evidence type="ECO:0000256" key="8">
    <source>
        <dbReference type="SAM" id="MobiDB-lite"/>
    </source>
</evidence>
<evidence type="ECO:0000256" key="7">
    <source>
        <dbReference type="RuleBase" id="RU361187"/>
    </source>
</evidence>
<keyword evidence="4 7" id="KW-0326">Glycosidase</keyword>
<dbReference type="AlphaFoldDB" id="W0RQZ8"/>
<feature type="region of interest" description="Disordered" evidence="8">
    <location>
        <begin position="291"/>
        <end position="314"/>
    </location>
</feature>
<name>W0RQZ8_9BACT</name>